<comment type="subcellular location">
    <subcellularLocation>
        <location evidence="1">Membrane</location>
        <topology evidence="1">Single-pass type I membrane protein</topology>
    </subcellularLocation>
</comment>
<name>A0A5D3BH61_CUCMM</name>
<keyword evidence="2" id="KW-0723">Serine/threonine-protein kinase</keyword>
<dbReference type="Gene3D" id="2.60.120.430">
    <property type="entry name" value="Galactose-binding lectin"/>
    <property type="match status" value="2"/>
</dbReference>
<evidence type="ECO:0000256" key="5">
    <source>
        <dbReference type="ARBA" id="ARBA00022729"/>
    </source>
</evidence>
<feature type="transmembrane region" description="Helical" evidence="13">
    <location>
        <begin position="412"/>
        <end position="437"/>
    </location>
</feature>
<dbReference type="InterPro" id="IPR024788">
    <property type="entry name" value="Malectin-like_Carb-bd_dom"/>
</dbReference>
<dbReference type="PANTHER" id="PTHR27003">
    <property type="entry name" value="OS07G0166700 PROTEIN"/>
    <property type="match status" value="1"/>
</dbReference>
<evidence type="ECO:0000313" key="17">
    <source>
        <dbReference type="Proteomes" id="UP000321947"/>
    </source>
</evidence>
<dbReference type="FunFam" id="3.30.200.20:FF:000039">
    <property type="entry name" value="receptor-like protein kinase FERONIA"/>
    <property type="match status" value="1"/>
</dbReference>
<organism evidence="16 17">
    <name type="scientific">Cucumis melo var. makuwa</name>
    <name type="common">Oriental melon</name>
    <dbReference type="NCBI Taxonomy" id="1194695"/>
    <lineage>
        <taxon>Eukaryota</taxon>
        <taxon>Viridiplantae</taxon>
        <taxon>Streptophyta</taxon>
        <taxon>Embryophyta</taxon>
        <taxon>Tracheophyta</taxon>
        <taxon>Spermatophyta</taxon>
        <taxon>Magnoliopsida</taxon>
        <taxon>eudicotyledons</taxon>
        <taxon>Gunneridae</taxon>
        <taxon>Pentapetalae</taxon>
        <taxon>rosids</taxon>
        <taxon>fabids</taxon>
        <taxon>Cucurbitales</taxon>
        <taxon>Cucurbitaceae</taxon>
        <taxon>Benincaseae</taxon>
        <taxon>Cucumis</taxon>
    </lineage>
</organism>
<dbReference type="SMART" id="SM00220">
    <property type="entry name" value="S_TKc"/>
    <property type="match status" value="1"/>
</dbReference>
<evidence type="ECO:0000256" key="11">
    <source>
        <dbReference type="ARBA" id="ARBA00023180"/>
    </source>
</evidence>
<dbReference type="InterPro" id="IPR045272">
    <property type="entry name" value="ANXUR1/2-like"/>
</dbReference>
<dbReference type="Gene3D" id="3.30.200.20">
    <property type="entry name" value="Phosphorylase Kinase, domain 1"/>
    <property type="match status" value="1"/>
</dbReference>
<protein>
    <submittedName>
        <fullName evidence="16">Putative receptor-like protein kinase</fullName>
    </submittedName>
</protein>
<keyword evidence="9 13" id="KW-1133">Transmembrane helix</keyword>
<keyword evidence="16" id="KW-0675">Receptor</keyword>
<evidence type="ECO:0000256" key="2">
    <source>
        <dbReference type="ARBA" id="ARBA00022527"/>
    </source>
</evidence>
<feature type="signal peptide" evidence="14">
    <location>
        <begin position="1"/>
        <end position="24"/>
    </location>
</feature>
<dbReference type="GO" id="GO:0009506">
    <property type="term" value="C:plasmodesma"/>
    <property type="evidence" value="ECO:0007669"/>
    <property type="project" value="TreeGrafter"/>
</dbReference>
<dbReference type="Gene3D" id="1.10.510.10">
    <property type="entry name" value="Transferase(Phosphotransferase) domain 1"/>
    <property type="match status" value="1"/>
</dbReference>
<evidence type="ECO:0000256" key="14">
    <source>
        <dbReference type="SAM" id="SignalP"/>
    </source>
</evidence>
<keyword evidence="3" id="KW-0808">Transferase</keyword>
<dbReference type="FunFam" id="1.10.510.10:FF:000252">
    <property type="entry name" value="Receptor-like protein kinase FERONIA"/>
    <property type="match status" value="1"/>
</dbReference>
<dbReference type="GO" id="GO:0005886">
    <property type="term" value="C:plasma membrane"/>
    <property type="evidence" value="ECO:0007669"/>
    <property type="project" value="TreeGrafter"/>
</dbReference>
<dbReference type="Pfam" id="PF12819">
    <property type="entry name" value="Malectin_like"/>
    <property type="match status" value="1"/>
</dbReference>
<dbReference type="EMBL" id="SSTD01018108">
    <property type="protein sequence ID" value="TYJ98379.1"/>
    <property type="molecule type" value="Genomic_DNA"/>
</dbReference>
<keyword evidence="8 12" id="KW-0067">ATP-binding</keyword>
<proteinExistence type="predicted"/>
<keyword evidence="4 13" id="KW-0812">Transmembrane</keyword>
<dbReference type="InterPro" id="IPR001245">
    <property type="entry name" value="Ser-Thr/Tyr_kinase_cat_dom"/>
</dbReference>
<dbReference type="SUPFAM" id="SSF56112">
    <property type="entry name" value="Protein kinase-like (PK-like)"/>
    <property type="match status" value="1"/>
</dbReference>
<comment type="caution">
    <text evidence="16">The sequence shown here is derived from an EMBL/GenBank/DDBJ whole genome shotgun (WGS) entry which is preliminary data.</text>
</comment>
<evidence type="ECO:0000256" key="10">
    <source>
        <dbReference type="ARBA" id="ARBA00023136"/>
    </source>
</evidence>
<gene>
    <name evidence="16" type="ORF">E5676_scaffold232G001190</name>
</gene>
<dbReference type="InterPro" id="IPR017441">
    <property type="entry name" value="Protein_kinase_ATP_BS"/>
</dbReference>
<keyword evidence="7 16" id="KW-0418">Kinase</keyword>
<keyword evidence="6 12" id="KW-0547">Nucleotide-binding</keyword>
<dbReference type="GO" id="GO:0004674">
    <property type="term" value="F:protein serine/threonine kinase activity"/>
    <property type="evidence" value="ECO:0007669"/>
    <property type="project" value="UniProtKB-KW"/>
</dbReference>
<dbReference type="AlphaFoldDB" id="A0A5D3BH61"/>
<dbReference type="PANTHER" id="PTHR27003:SF325">
    <property type="entry name" value="PROTEIN KINASE DOMAIN-CONTAINING PROTEIN"/>
    <property type="match status" value="1"/>
</dbReference>
<evidence type="ECO:0000256" key="6">
    <source>
        <dbReference type="ARBA" id="ARBA00022741"/>
    </source>
</evidence>
<reference evidence="16 17" key="1">
    <citation type="submission" date="2019-08" db="EMBL/GenBank/DDBJ databases">
        <title>Draft genome sequences of two oriental melons (Cucumis melo L. var makuwa).</title>
        <authorList>
            <person name="Kwon S.-Y."/>
        </authorList>
    </citation>
    <scope>NUCLEOTIDE SEQUENCE [LARGE SCALE GENOMIC DNA]</scope>
    <source>
        <strain evidence="17">cv. Chang Bougi</strain>
        <tissue evidence="16">Leaf</tissue>
    </source>
</reference>
<accession>A0A5D3BH61</accession>
<evidence type="ECO:0000256" key="7">
    <source>
        <dbReference type="ARBA" id="ARBA00022777"/>
    </source>
</evidence>
<evidence type="ECO:0000256" key="3">
    <source>
        <dbReference type="ARBA" id="ARBA00022679"/>
    </source>
</evidence>
<feature type="chain" id="PRO_5022900071" evidence="14">
    <location>
        <begin position="25"/>
        <end position="832"/>
    </location>
</feature>
<keyword evidence="5 14" id="KW-0732">Signal</keyword>
<evidence type="ECO:0000256" key="4">
    <source>
        <dbReference type="ARBA" id="ARBA00022692"/>
    </source>
</evidence>
<dbReference type="PROSITE" id="PS00107">
    <property type="entry name" value="PROTEIN_KINASE_ATP"/>
    <property type="match status" value="1"/>
</dbReference>
<dbReference type="InterPro" id="IPR011009">
    <property type="entry name" value="Kinase-like_dom_sf"/>
</dbReference>
<keyword evidence="10 13" id="KW-0472">Membrane</keyword>
<dbReference type="InterPro" id="IPR008271">
    <property type="entry name" value="Ser/Thr_kinase_AS"/>
</dbReference>
<feature type="binding site" evidence="12">
    <location>
        <position position="515"/>
    </location>
    <ligand>
        <name>ATP</name>
        <dbReference type="ChEBI" id="CHEBI:30616"/>
    </ligand>
</feature>
<feature type="domain" description="Protein kinase" evidence="15">
    <location>
        <begin position="488"/>
        <end position="762"/>
    </location>
</feature>
<dbReference type="InterPro" id="IPR000719">
    <property type="entry name" value="Prot_kinase_dom"/>
</dbReference>
<dbReference type="Proteomes" id="UP000321947">
    <property type="component" value="Unassembled WGS sequence"/>
</dbReference>
<sequence length="832" mass="93470">MAIMLSLSHLLSLLLLQLISSSLAYFPPNKYFLDCGSKSDTELINKRRFVGDAKPIDWSIYPGKSKVVKNNTIPKNINEIYQTARVYNKATWYVFKNITPNGTYVVRLHFFPTLPQIMSQARFSVSVSSGFVLLSNFSVGNDLKKAVVKEFAFAVNEGPFGIEFSPLESSDLAFVNAIELFLAPDEFKPDSVYPISPEVRRWDSMYTLAFNAWNVVYRVWMGSGMITPETDTLWRTWLPDSEFMPLQSSARTVTFNGKLNFNRQETIYVAPVFVYSNAKVLDMNTSTRSRDSTLTWVFNVNKKSKYFLRLLWCDIANPNSKTFNFDVFIGVNQTSLQSTEVTEDNVFALPFWYEFIIVTDHSGFFNVGIGLINNDPLSRAFLNGIEIMELIDKSFVGVVDLSMGEEKQSPKMIIVGVCVGGVVIIGLIIGLAVFCFVRNRKLRKRRPMLLPQNDPSSEKIVSIADIAPNLNLELKIPFAEINDATDGFHDSKMIGVGGFGKVYVGRIRDKDVAVKRSQPGHGQGIKEFHTEVIIFSQIRHRFLVSLYGYCDENQEMILVYEYMEGGTLKDYLYGSKAKDKVPLTWQKRLEICIDAAKGLHYLHTGSTATIIIHRDIKTTNILLDKELNAKVADFGISKTGVPDAKELDITIRGTYGYLDPEYFNTGQLTEKSDVYSFGVVLFEVLSARAPIVKTAPSEETNLADWAVLCKSRGEIEKVIDPFLMGTIEANSLRKFVEVAEKCLNEVGANRPSMQDVLYDLELALQFQFTPVGEGKGFEGMSTSIVEAPWEIDSGILDRIPSKGINDSVMLDEDSTTVNARELAAEFKIDCAR</sequence>
<evidence type="ECO:0000256" key="9">
    <source>
        <dbReference type="ARBA" id="ARBA00022989"/>
    </source>
</evidence>
<dbReference type="SMR" id="A0A5D3BH61"/>
<evidence type="ECO:0000256" key="8">
    <source>
        <dbReference type="ARBA" id="ARBA00022840"/>
    </source>
</evidence>
<dbReference type="GO" id="GO:0004714">
    <property type="term" value="F:transmembrane receptor protein tyrosine kinase activity"/>
    <property type="evidence" value="ECO:0007669"/>
    <property type="project" value="InterPro"/>
</dbReference>
<dbReference type="PROSITE" id="PS50011">
    <property type="entry name" value="PROTEIN_KINASE_DOM"/>
    <property type="match status" value="1"/>
</dbReference>
<dbReference type="PROSITE" id="PS00108">
    <property type="entry name" value="PROTEIN_KINASE_ST"/>
    <property type="match status" value="1"/>
</dbReference>
<dbReference type="Pfam" id="PF07714">
    <property type="entry name" value="PK_Tyr_Ser-Thr"/>
    <property type="match status" value="1"/>
</dbReference>
<evidence type="ECO:0000313" key="16">
    <source>
        <dbReference type="EMBL" id="TYJ98379.1"/>
    </source>
</evidence>
<evidence type="ECO:0000256" key="1">
    <source>
        <dbReference type="ARBA" id="ARBA00004479"/>
    </source>
</evidence>
<dbReference type="GO" id="GO:0005524">
    <property type="term" value="F:ATP binding"/>
    <property type="evidence" value="ECO:0007669"/>
    <property type="project" value="UniProtKB-UniRule"/>
</dbReference>
<evidence type="ECO:0000256" key="13">
    <source>
        <dbReference type="SAM" id="Phobius"/>
    </source>
</evidence>
<keyword evidence="11" id="KW-0325">Glycoprotein</keyword>
<evidence type="ECO:0000259" key="15">
    <source>
        <dbReference type="PROSITE" id="PS50011"/>
    </source>
</evidence>
<evidence type="ECO:0000256" key="12">
    <source>
        <dbReference type="PROSITE-ProRule" id="PRU10141"/>
    </source>
</evidence>